<dbReference type="Gene3D" id="3.30.70.1400">
    <property type="entry name" value="Aminomethyltransferase beta-barrel domains"/>
    <property type="match status" value="1"/>
</dbReference>
<accession>A0ABY8FJG9</accession>
<protein>
    <submittedName>
        <fullName evidence="2">Folate-binding protein</fullName>
    </submittedName>
</protein>
<dbReference type="PANTHER" id="PTHR22602">
    <property type="entry name" value="TRANSFERASE CAF17, MITOCHONDRIAL-RELATED"/>
    <property type="match status" value="1"/>
</dbReference>
<dbReference type="SUPFAM" id="SSF103025">
    <property type="entry name" value="Folate-binding domain"/>
    <property type="match status" value="1"/>
</dbReference>
<name>A0ABY8FJG9_9GAMM</name>
<reference evidence="2 3" key="1">
    <citation type="submission" date="2019-01" db="EMBL/GenBank/DDBJ databases">
        <title>Genome sequence of Salinicola endophyticus REST5.</title>
        <authorList>
            <person name="Nascimento F.X."/>
        </authorList>
    </citation>
    <scope>NUCLEOTIDE SEQUENCE [LARGE SCALE GENOMIC DNA]</scope>
    <source>
        <strain evidence="2 3">REST5</strain>
    </source>
</reference>
<dbReference type="RefSeq" id="WP_110689192.1">
    <property type="nucleotide sequence ID" value="NZ_CP035631.1"/>
</dbReference>
<dbReference type="InterPro" id="IPR045179">
    <property type="entry name" value="YgfZ/GcvT"/>
</dbReference>
<dbReference type="PANTHER" id="PTHR22602:SF0">
    <property type="entry name" value="TRANSFERASE CAF17, MITOCHONDRIAL-RELATED"/>
    <property type="match status" value="1"/>
</dbReference>
<dbReference type="Proteomes" id="UP001321526">
    <property type="component" value="Chromosome"/>
</dbReference>
<evidence type="ECO:0000256" key="1">
    <source>
        <dbReference type="SAM" id="MobiDB-lite"/>
    </source>
</evidence>
<dbReference type="Gene3D" id="3.30.70.1630">
    <property type="match status" value="1"/>
</dbReference>
<evidence type="ECO:0000313" key="2">
    <source>
        <dbReference type="EMBL" id="WFF42964.1"/>
    </source>
</evidence>
<evidence type="ECO:0000313" key="3">
    <source>
        <dbReference type="Proteomes" id="UP001321526"/>
    </source>
</evidence>
<dbReference type="InterPro" id="IPR017703">
    <property type="entry name" value="YgfZ/GCV_T_CS"/>
</dbReference>
<dbReference type="NCBIfam" id="TIGR03317">
    <property type="entry name" value="ygfZ_signature"/>
    <property type="match status" value="1"/>
</dbReference>
<gene>
    <name evidence="2" type="ORF">EVC62_16500</name>
</gene>
<dbReference type="EMBL" id="CP035631">
    <property type="protein sequence ID" value="WFF42964.1"/>
    <property type="molecule type" value="Genomic_DNA"/>
</dbReference>
<organism evidence="2 3">
    <name type="scientific">Salinicola endophyticus</name>
    <dbReference type="NCBI Taxonomy" id="1949083"/>
    <lineage>
        <taxon>Bacteria</taxon>
        <taxon>Pseudomonadati</taxon>
        <taxon>Pseudomonadota</taxon>
        <taxon>Gammaproteobacteria</taxon>
        <taxon>Oceanospirillales</taxon>
        <taxon>Halomonadaceae</taxon>
        <taxon>Salinicola</taxon>
    </lineage>
</organism>
<dbReference type="PIRSF" id="PIRSF006487">
    <property type="entry name" value="GcvT"/>
    <property type="match status" value="1"/>
</dbReference>
<sequence length="348" mass="37796">MHDWTAHLEAQGGEPRDALHWQFPDDARQPESSASALVPLTHLAVLECRGADAARFLQGQTSANVEHANGNLAPLTVFCTPKGRVLANAELLQVAPEHYWLLLHASLVAPLKQQLDKYAPFYKMTLAARDDLVLLGVIGDTPATTAWPSTDWHMQQHGDTVVVRHPGPQPRWLLALPEAQAEAQWAALTAELPVSGTARWQRADIAAGLAWLTQAHSDSYLPQMINWEALGGISFRKGCYTGQEVVARAHFRGQVKRRLGVAWLTGDTPPALGSEIRDGQEKRVGEVCQAEADPSGTGCQLLIVISTAAADDAPLQVEGRELTRQPLPYPLERLDPETLAAASEPAQA</sequence>
<proteinExistence type="predicted"/>
<dbReference type="Gene3D" id="2.40.30.160">
    <property type="match status" value="1"/>
</dbReference>
<keyword evidence="3" id="KW-1185">Reference proteome</keyword>
<feature type="region of interest" description="Disordered" evidence="1">
    <location>
        <begin position="319"/>
        <end position="348"/>
    </location>
</feature>